<sequence>MILLTAIFLLLLAFLGYLRKKSFIAPTFLSPLSWGIVLFLYGTLDHGMNNLSNEVLVVILIWNLSLLIGAWFFSEVSLSFSILKEESAGKAIFNKSIRNLYYWISVLGSFPLLLIAYKQGTTLGQGSFFFNLRLANTGIVETEYNYGIWQYVFTFAFVSFLIELFTYQKGENKKRIVILIIINLLLSLITMAKSSFFFLFLSVLFSIMFRRKIPIRNLFIVFSILIGILSLLQLLRAGDESNVISSMFYTYIFGGIPALDQLVKGEMYSVQWGQMTMRFFRLFYGYLGGEPLSPNGMIFANDVTEKGYIYVPFPTNVFTVIGPFWLDFGYKGIAIFSFIIGSISGYLYRLALKKRLWAVISYSFFACTLVLQFFGEYVFTNLSYTIQIIALTLFAFKFKYIIKW</sequence>
<feature type="transmembrane region" description="Helical" evidence="1">
    <location>
        <begin position="176"/>
        <end position="209"/>
    </location>
</feature>
<dbReference type="EMBL" id="BAABAO010000001">
    <property type="protein sequence ID" value="GAA4120571.1"/>
    <property type="molecule type" value="Genomic_DNA"/>
</dbReference>
<comment type="caution">
    <text evidence="2">The sequence shown here is derived from an EMBL/GenBank/DDBJ whole genome shotgun (WGS) entry which is preliminary data.</text>
</comment>
<keyword evidence="3" id="KW-1185">Reference proteome</keyword>
<feature type="transmembrane region" description="Helical" evidence="1">
    <location>
        <begin position="55"/>
        <end position="74"/>
    </location>
</feature>
<keyword evidence="1" id="KW-0472">Membrane</keyword>
<organism evidence="2 3">
    <name type="scientific">Flavobacterium chungbukense</name>
    <dbReference type="NCBI Taxonomy" id="877464"/>
    <lineage>
        <taxon>Bacteria</taxon>
        <taxon>Pseudomonadati</taxon>
        <taxon>Bacteroidota</taxon>
        <taxon>Flavobacteriia</taxon>
        <taxon>Flavobacteriales</taxon>
        <taxon>Flavobacteriaceae</taxon>
        <taxon>Flavobacterium</taxon>
    </lineage>
</organism>
<dbReference type="RefSeq" id="WP_229354951.1">
    <property type="nucleotide sequence ID" value="NZ_BAABAO010000001.1"/>
</dbReference>
<evidence type="ECO:0000313" key="2">
    <source>
        <dbReference type="EMBL" id="GAA4120571.1"/>
    </source>
</evidence>
<keyword evidence="1" id="KW-1133">Transmembrane helix</keyword>
<feature type="transmembrane region" description="Helical" evidence="1">
    <location>
        <begin position="356"/>
        <end position="375"/>
    </location>
</feature>
<gene>
    <name evidence="2" type="ORF">GCM10022250_01230</name>
</gene>
<proteinExistence type="predicted"/>
<evidence type="ECO:0008006" key="4">
    <source>
        <dbReference type="Google" id="ProtNLM"/>
    </source>
</evidence>
<feature type="transmembrane region" description="Helical" evidence="1">
    <location>
        <begin position="100"/>
        <end position="117"/>
    </location>
</feature>
<feature type="transmembrane region" description="Helical" evidence="1">
    <location>
        <begin position="215"/>
        <end position="235"/>
    </location>
</feature>
<evidence type="ECO:0000256" key="1">
    <source>
        <dbReference type="SAM" id="Phobius"/>
    </source>
</evidence>
<dbReference type="Proteomes" id="UP001501333">
    <property type="component" value="Unassembled WGS sequence"/>
</dbReference>
<feature type="transmembrane region" description="Helical" evidence="1">
    <location>
        <begin position="381"/>
        <end position="402"/>
    </location>
</feature>
<feature type="transmembrane region" description="Helical" evidence="1">
    <location>
        <begin position="332"/>
        <end position="349"/>
    </location>
</feature>
<feature type="transmembrane region" description="Helical" evidence="1">
    <location>
        <begin position="148"/>
        <end position="167"/>
    </location>
</feature>
<accession>A0ABP7XJW5</accession>
<reference evidence="3" key="1">
    <citation type="journal article" date="2019" name="Int. J. Syst. Evol. Microbiol.">
        <title>The Global Catalogue of Microorganisms (GCM) 10K type strain sequencing project: providing services to taxonomists for standard genome sequencing and annotation.</title>
        <authorList>
            <consortium name="The Broad Institute Genomics Platform"/>
            <consortium name="The Broad Institute Genome Sequencing Center for Infectious Disease"/>
            <person name="Wu L."/>
            <person name="Ma J."/>
        </authorList>
    </citation>
    <scope>NUCLEOTIDE SEQUENCE [LARGE SCALE GENOMIC DNA]</scope>
    <source>
        <strain evidence="3">JCM 17386</strain>
    </source>
</reference>
<protein>
    <recommendedName>
        <fullName evidence="4">Oligosaccharide repeat unit polymerase</fullName>
    </recommendedName>
</protein>
<dbReference type="NCBIfam" id="TIGR04370">
    <property type="entry name" value="glyco_rpt_poly"/>
    <property type="match status" value="1"/>
</dbReference>
<evidence type="ECO:0000313" key="3">
    <source>
        <dbReference type="Proteomes" id="UP001501333"/>
    </source>
</evidence>
<name>A0ABP7XJW5_9FLAO</name>
<keyword evidence="1" id="KW-0812">Transmembrane</keyword>